<dbReference type="GO" id="GO:0022857">
    <property type="term" value="F:transmembrane transporter activity"/>
    <property type="evidence" value="ECO:0007669"/>
    <property type="project" value="InterPro"/>
</dbReference>
<reference evidence="8 9" key="1">
    <citation type="submission" date="2019-07" db="EMBL/GenBank/DDBJ databases">
        <title>Finished genome of Venturia effusa.</title>
        <authorList>
            <person name="Young C.A."/>
            <person name="Cox M.P."/>
            <person name="Ganley A.R.D."/>
            <person name="David W.J."/>
        </authorList>
    </citation>
    <scope>NUCLEOTIDE SEQUENCE [LARGE SCALE GENOMIC DNA]</scope>
    <source>
        <strain evidence="9">albino</strain>
    </source>
</reference>
<comment type="subcellular location">
    <subcellularLocation>
        <location evidence="1">Membrane</location>
        <topology evidence="1">Multi-pass membrane protein</topology>
    </subcellularLocation>
</comment>
<feature type="transmembrane region" description="Helical" evidence="6">
    <location>
        <begin position="52"/>
        <end position="74"/>
    </location>
</feature>
<feature type="transmembrane region" description="Helical" evidence="6">
    <location>
        <begin position="141"/>
        <end position="162"/>
    </location>
</feature>
<dbReference type="OrthoDB" id="2985014at2759"/>
<evidence type="ECO:0000259" key="7">
    <source>
        <dbReference type="PROSITE" id="PS50850"/>
    </source>
</evidence>
<evidence type="ECO:0000313" key="8">
    <source>
        <dbReference type="EMBL" id="QDS70088.1"/>
    </source>
</evidence>
<keyword evidence="2" id="KW-0813">Transport</keyword>
<dbReference type="FunFam" id="1.20.1250.20:FF:000057">
    <property type="entry name" value="MFS general substrate transporter"/>
    <property type="match status" value="1"/>
</dbReference>
<feature type="transmembrane region" description="Helical" evidence="6">
    <location>
        <begin position="12"/>
        <end position="28"/>
    </location>
</feature>
<dbReference type="Gene3D" id="1.20.1250.20">
    <property type="entry name" value="MFS general substrate transporter like domains"/>
    <property type="match status" value="2"/>
</dbReference>
<dbReference type="PANTHER" id="PTHR43791">
    <property type="entry name" value="PERMEASE-RELATED"/>
    <property type="match status" value="1"/>
</dbReference>
<feature type="transmembrane region" description="Helical" evidence="6">
    <location>
        <begin position="341"/>
        <end position="362"/>
    </location>
</feature>
<feature type="transmembrane region" description="Helical" evidence="6">
    <location>
        <begin position="316"/>
        <end position="335"/>
    </location>
</feature>
<keyword evidence="3 6" id="KW-0812">Transmembrane</keyword>
<feature type="transmembrane region" description="Helical" evidence="6">
    <location>
        <begin position="250"/>
        <end position="270"/>
    </location>
</feature>
<evidence type="ECO:0000256" key="4">
    <source>
        <dbReference type="ARBA" id="ARBA00022989"/>
    </source>
</evidence>
<evidence type="ECO:0000256" key="2">
    <source>
        <dbReference type="ARBA" id="ARBA00022448"/>
    </source>
</evidence>
<dbReference type="FunFam" id="1.20.1250.20:FF:000394">
    <property type="entry name" value="MFS general substrate transporter"/>
    <property type="match status" value="1"/>
</dbReference>
<feature type="transmembrane region" description="Helical" evidence="6">
    <location>
        <begin position="374"/>
        <end position="395"/>
    </location>
</feature>
<evidence type="ECO:0000256" key="1">
    <source>
        <dbReference type="ARBA" id="ARBA00004141"/>
    </source>
</evidence>
<feature type="transmembrane region" description="Helical" evidence="6">
    <location>
        <begin position="81"/>
        <end position="100"/>
    </location>
</feature>
<gene>
    <name evidence="8" type="ORF">FKW77_004925</name>
</gene>
<dbReference type="Pfam" id="PF07690">
    <property type="entry name" value="MFS_1"/>
    <property type="match status" value="1"/>
</dbReference>
<dbReference type="GO" id="GO:0016020">
    <property type="term" value="C:membrane"/>
    <property type="evidence" value="ECO:0007669"/>
    <property type="project" value="UniProtKB-SubCell"/>
</dbReference>
<protein>
    <recommendedName>
        <fullName evidence="7">Major facilitator superfamily (MFS) profile domain-containing protein</fullName>
    </recommendedName>
</protein>
<organism evidence="8 9">
    <name type="scientific">Venturia effusa</name>
    <dbReference type="NCBI Taxonomy" id="50376"/>
    <lineage>
        <taxon>Eukaryota</taxon>
        <taxon>Fungi</taxon>
        <taxon>Dikarya</taxon>
        <taxon>Ascomycota</taxon>
        <taxon>Pezizomycotina</taxon>
        <taxon>Dothideomycetes</taxon>
        <taxon>Pleosporomycetidae</taxon>
        <taxon>Venturiales</taxon>
        <taxon>Venturiaceae</taxon>
        <taxon>Venturia</taxon>
    </lineage>
</organism>
<feature type="domain" description="Major facilitator superfamily (MFS) profile" evidence="7">
    <location>
        <begin position="15"/>
        <end position="445"/>
    </location>
</feature>
<dbReference type="PANTHER" id="PTHR43791:SF38">
    <property type="entry name" value="MAJOR FACILITATOR SUPERFAMILY (MFS) PROFILE DOMAIN-CONTAINING PROTEIN"/>
    <property type="match status" value="1"/>
</dbReference>
<evidence type="ECO:0000256" key="6">
    <source>
        <dbReference type="SAM" id="Phobius"/>
    </source>
</evidence>
<dbReference type="SUPFAM" id="SSF103473">
    <property type="entry name" value="MFS general substrate transporter"/>
    <property type="match status" value="1"/>
</dbReference>
<evidence type="ECO:0000313" key="9">
    <source>
        <dbReference type="Proteomes" id="UP000316270"/>
    </source>
</evidence>
<accession>A0A517L384</accession>
<evidence type="ECO:0000256" key="3">
    <source>
        <dbReference type="ARBA" id="ARBA00022692"/>
    </source>
</evidence>
<name>A0A517L384_9PEZI</name>
<keyword evidence="4 6" id="KW-1133">Transmembrane helix</keyword>
<dbReference type="InterPro" id="IPR011701">
    <property type="entry name" value="MFS"/>
</dbReference>
<dbReference type="PROSITE" id="PS50850">
    <property type="entry name" value="MFS"/>
    <property type="match status" value="1"/>
</dbReference>
<dbReference type="InterPro" id="IPR036259">
    <property type="entry name" value="MFS_trans_sf"/>
</dbReference>
<feature type="transmembrane region" description="Helical" evidence="6">
    <location>
        <begin position="174"/>
        <end position="198"/>
    </location>
</feature>
<feature type="transmembrane region" description="Helical" evidence="6">
    <location>
        <begin position="106"/>
        <end position="129"/>
    </location>
</feature>
<keyword evidence="5 6" id="KW-0472">Membrane</keyword>
<evidence type="ECO:0000256" key="5">
    <source>
        <dbReference type="ARBA" id="ARBA00023136"/>
    </source>
</evidence>
<feature type="transmembrane region" description="Helical" evidence="6">
    <location>
        <begin position="407"/>
        <end position="428"/>
    </location>
</feature>
<keyword evidence="9" id="KW-1185">Reference proteome</keyword>
<sequence length="445" mass="48677">METESRLVRKIDLFLLPTIWLMYLFSYMDRTNIGNAKVAGMDIDLDLSSNQYSLVLIVFFITYVVFEVPSNLLLSRSRPSTFLPSLMMLWGVATCCMALVKSYHQLLALRLLVGALESCFAPGVLLLFSSWYKKDEQSKRFAVYISAAVISGAFGGIIAGAITGGLDGVYGMSGWRWLFVVEGAATVGWAIIAHFLLLDYPSNTKRFSATERALAQSRLHADNIEIRVDSVPHITARQALCTSIRDWRTWLFVSGYMIIVGSSTLTYFYPALVKGLGYTSHMAQYMVVPIYAVSFVAVAATGYFMDKVPRHRGIVIAGWLGLSFICSVCICGIYNSTARYVLLIFVASGLWASNGLSLSYAASTFGAMPQEVRGVSLALVNAMGNTAQIYGAYLFPSEEGPKYLKGFGVISGMCGCGIIVYAALHILLKRFPAKSSLVLVAAAEV</sequence>
<dbReference type="AlphaFoldDB" id="A0A517L384"/>
<feature type="transmembrane region" description="Helical" evidence="6">
    <location>
        <begin position="282"/>
        <end position="304"/>
    </location>
</feature>
<dbReference type="InterPro" id="IPR020846">
    <property type="entry name" value="MFS_dom"/>
</dbReference>
<dbReference type="EMBL" id="CP042188">
    <property type="protein sequence ID" value="QDS70088.1"/>
    <property type="molecule type" value="Genomic_DNA"/>
</dbReference>
<proteinExistence type="predicted"/>
<dbReference type="Proteomes" id="UP000316270">
    <property type="component" value="Chromosome 4"/>
</dbReference>